<protein>
    <submittedName>
        <fullName evidence="2">Uncharacterized protein</fullName>
    </submittedName>
</protein>
<gene>
    <name evidence="2" type="ORF">SAMN05443144_109144</name>
</gene>
<evidence type="ECO:0000313" key="3">
    <source>
        <dbReference type="Proteomes" id="UP000184041"/>
    </source>
</evidence>
<reference evidence="2 3" key="1">
    <citation type="submission" date="2016-11" db="EMBL/GenBank/DDBJ databases">
        <authorList>
            <person name="Jaros S."/>
            <person name="Januszkiewicz K."/>
            <person name="Wedrychowicz H."/>
        </authorList>
    </citation>
    <scope>NUCLEOTIDE SEQUENCE [LARGE SCALE GENOMIC DNA]</scope>
    <source>
        <strain evidence="2 3">DSM 21986</strain>
    </source>
</reference>
<dbReference type="Proteomes" id="UP000184041">
    <property type="component" value="Unassembled WGS sequence"/>
</dbReference>
<organism evidence="2 3">
    <name type="scientific">Fodinibius roseus</name>
    <dbReference type="NCBI Taxonomy" id="1194090"/>
    <lineage>
        <taxon>Bacteria</taxon>
        <taxon>Pseudomonadati</taxon>
        <taxon>Balneolota</taxon>
        <taxon>Balneolia</taxon>
        <taxon>Balneolales</taxon>
        <taxon>Balneolaceae</taxon>
        <taxon>Fodinibius</taxon>
    </lineage>
</organism>
<dbReference type="AlphaFoldDB" id="A0A1M5C9D9"/>
<sequence>MVILFLIYLVLKTRLGNSSLYTIDLISFNRTNQPYTLTTQYNQLPIMNNSTTSAMKNAINHITTLLAKVFSIVLIAGLVASCASVADSGFEQSDVEEQPTTVDSDTPEIDPAPTSIDDEMDPIITGGPRGGR</sequence>
<accession>A0A1M5C9D9</accession>
<evidence type="ECO:0000256" key="1">
    <source>
        <dbReference type="SAM" id="MobiDB-lite"/>
    </source>
</evidence>
<feature type="region of interest" description="Disordered" evidence="1">
    <location>
        <begin position="90"/>
        <end position="132"/>
    </location>
</feature>
<name>A0A1M5C9D9_9BACT</name>
<proteinExistence type="predicted"/>
<evidence type="ECO:0000313" key="2">
    <source>
        <dbReference type="EMBL" id="SHF51227.1"/>
    </source>
</evidence>
<dbReference type="EMBL" id="FQUS01000009">
    <property type="protein sequence ID" value="SHF51227.1"/>
    <property type="molecule type" value="Genomic_DNA"/>
</dbReference>
<keyword evidence="3" id="KW-1185">Reference proteome</keyword>